<feature type="transmembrane region" description="Helical" evidence="1">
    <location>
        <begin position="57"/>
        <end position="77"/>
    </location>
</feature>
<keyword evidence="1" id="KW-0812">Transmembrane</keyword>
<evidence type="ECO:0000256" key="1">
    <source>
        <dbReference type="SAM" id="Phobius"/>
    </source>
</evidence>
<keyword evidence="1" id="KW-0472">Membrane</keyword>
<proteinExistence type="predicted"/>
<keyword evidence="1" id="KW-1133">Transmembrane helix</keyword>
<gene>
    <name evidence="2" type="ORF">ACFQMN_18195</name>
</gene>
<protein>
    <submittedName>
        <fullName evidence="2">Uncharacterized protein</fullName>
    </submittedName>
</protein>
<feature type="transmembrane region" description="Helical" evidence="1">
    <location>
        <begin position="6"/>
        <end position="24"/>
    </location>
</feature>
<evidence type="ECO:0000313" key="2">
    <source>
        <dbReference type="EMBL" id="MFC7322800.1"/>
    </source>
</evidence>
<organism evidence="2 3">
    <name type="scientific">Halobacillus campisalis</name>
    <dbReference type="NCBI Taxonomy" id="435909"/>
    <lineage>
        <taxon>Bacteria</taxon>
        <taxon>Bacillati</taxon>
        <taxon>Bacillota</taxon>
        <taxon>Bacilli</taxon>
        <taxon>Bacillales</taxon>
        <taxon>Bacillaceae</taxon>
        <taxon>Halobacillus</taxon>
    </lineage>
</organism>
<accession>A0ABW2K7K4</accession>
<comment type="caution">
    <text evidence="2">The sequence shown here is derived from an EMBL/GenBank/DDBJ whole genome shotgun (WGS) entry which is preliminary data.</text>
</comment>
<dbReference type="EMBL" id="JBHTBY010000017">
    <property type="protein sequence ID" value="MFC7322800.1"/>
    <property type="molecule type" value="Genomic_DNA"/>
</dbReference>
<name>A0ABW2K7K4_9BACI</name>
<keyword evidence="3" id="KW-1185">Reference proteome</keyword>
<sequence>MYPIYYAIIIIVCLIALFGTIKVARDLVKQEKEDDSTTDELTSLKEDRPVRDSSVRLLTMIYTITFIISIILMWIFVF</sequence>
<dbReference type="Proteomes" id="UP001596494">
    <property type="component" value="Unassembled WGS sequence"/>
</dbReference>
<evidence type="ECO:0000313" key="3">
    <source>
        <dbReference type="Proteomes" id="UP001596494"/>
    </source>
</evidence>
<dbReference type="RefSeq" id="WP_289215161.1">
    <property type="nucleotide sequence ID" value="NZ_JAPVRC010000002.1"/>
</dbReference>
<reference evidence="3" key="1">
    <citation type="journal article" date="2019" name="Int. J. Syst. Evol. Microbiol.">
        <title>The Global Catalogue of Microorganisms (GCM) 10K type strain sequencing project: providing services to taxonomists for standard genome sequencing and annotation.</title>
        <authorList>
            <consortium name="The Broad Institute Genomics Platform"/>
            <consortium name="The Broad Institute Genome Sequencing Center for Infectious Disease"/>
            <person name="Wu L."/>
            <person name="Ma J."/>
        </authorList>
    </citation>
    <scope>NUCLEOTIDE SEQUENCE [LARGE SCALE GENOMIC DNA]</scope>
    <source>
        <strain evidence="3">CCUG 73951</strain>
    </source>
</reference>